<dbReference type="InterPro" id="IPR009915">
    <property type="entry name" value="NnrU_dom"/>
</dbReference>
<accession>A1K5T7</accession>
<dbReference type="Proteomes" id="UP000002588">
    <property type="component" value="Chromosome"/>
</dbReference>
<protein>
    <submittedName>
        <fullName evidence="7">Probable NnrU protein</fullName>
    </submittedName>
</protein>
<keyword evidence="3 5" id="KW-1133">Transmembrane helix</keyword>
<dbReference type="eggNOG" id="COG4094">
    <property type="taxonomic scope" value="Bacteria"/>
</dbReference>
<dbReference type="GO" id="GO:0016020">
    <property type="term" value="C:membrane"/>
    <property type="evidence" value="ECO:0007669"/>
    <property type="project" value="UniProtKB-SubCell"/>
</dbReference>
<proteinExistence type="predicted"/>
<evidence type="ECO:0000256" key="5">
    <source>
        <dbReference type="SAM" id="Phobius"/>
    </source>
</evidence>
<reference evidence="7 8" key="1">
    <citation type="journal article" date="2006" name="Nat. Biotechnol.">
        <title>Complete genome of the mutualistic, N2-fixing grass endophyte Azoarcus sp. strain BH72.</title>
        <authorList>
            <person name="Krause A."/>
            <person name="Ramakumar A."/>
            <person name="Bartels D."/>
            <person name="Battistoni F."/>
            <person name="Bekel T."/>
            <person name="Boch J."/>
            <person name="Boehm M."/>
            <person name="Friedrich F."/>
            <person name="Hurek T."/>
            <person name="Krause L."/>
            <person name="Linke B."/>
            <person name="McHardy A.C."/>
            <person name="Sarkar A."/>
            <person name="Schneiker S."/>
            <person name="Syed A.A."/>
            <person name="Thauer R."/>
            <person name="Vorhoelter F.-J."/>
            <person name="Weidner S."/>
            <person name="Puehler A."/>
            <person name="Reinhold-Hurek B."/>
            <person name="Kaiser O."/>
            <person name="Goesmann A."/>
        </authorList>
    </citation>
    <scope>NUCLEOTIDE SEQUENCE [LARGE SCALE GENOMIC DNA]</scope>
    <source>
        <strain evidence="7 8">BH72</strain>
    </source>
</reference>
<comment type="subcellular location">
    <subcellularLocation>
        <location evidence="1">Membrane</location>
        <topology evidence="1">Multi-pass membrane protein</topology>
    </subcellularLocation>
</comment>
<dbReference type="HOGENOM" id="CLU_104582_1_0_4"/>
<dbReference type="RefSeq" id="WP_011765308.1">
    <property type="nucleotide sequence ID" value="NC_008702.1"/>
</dbReference>
<feature type="transmembrane region" description="Helical" evidence="5">
    <location>
        <begin position="74"/>
        <end position="96"/>
    </location>
</feature>
<dbReference type="AlphaFoldDB" id="A1K5T7"/>
<feature type="domain" description="NnrU" evidence="6">
    <location>
        <begin position="6"/>
        <end position="191"/>
    </location>
</feature>
<dbReference type="KEGG" id="azo:azo1575"/>
<evidence type="ECO:0000256" key="1">
    <source>
        <dbReference type="ARBA" id="ARBA00004141"/>
    </source>
</evidence>
<name>A1K5T7_AZOSB</name>
<dbReference type="Pfam" id="PF07298">
    <property type="entry name" value="NnrU"/>
    <property type="match status" value="1"/>
</dbReference>
<evidence type="ECO:0000256" key="3">
    <source>
        <dbReference type="ARBA" id="ARBA00022989"/>
    </source>
</evidence>
<gene>
    <name evidence="7" type="primary">nnrU</name>
    <name evidence="7" type="ordered locus">azo1575</name>
</gene>
<dbReference type="STRING" id="62928.azo1575"/>
<evidence type="ECO:0000313" key="7">
    <source>
        <dbReference type="EMBL" id="CAL94192.1"/>
    </source>
</evidence>
<organism evidence="7 8">
    <name type="scientific">Azoarcus sp. (strain BH72)</name>
    <dbReference type="NCBI Taxonomy" id="418699"/>
    <lineage>
        <taxon>Bacteria</taxon>
        <taxon>Pseudomonadati</taxon>
        <taxon>Pseudomonadota</taxon>
        <taxon>Betaproteobacteria</taxon>
        <taxon>Rhodocyclales</taxon>
        <taxon>Zoogloeaceae</taxon>
        <taxon>Azoarcus</taxon>
    </lineage>
</organism>
<feature type="transmembrane region" description="Helical" evidence="5">
    <location>
        <begin position="160"/>
        <end position="182"/>
    </location>
</feature>
<dbReference type="EMBL" id="AM406670">
    <property type="protein sequence ID" value="CAL94192.1"/>
    <property type="molecule type" value="Genomic_DNA"/>
</dbReference>
<feature type="transmembrane region" description="Helical" evidence="5">
    <location>
        <begin position="116"/>
        <end position="139"/>
    </location>
</feature>
<sequence length="193" mass="21009">MFAHTVLVLGLLLFLGPHSLRIFADDWRHRRVAALGEKRWKGIYAAVAAVGLVLVVWGYGLTRDVPVAIWSAPVWTRHLAAVLTLPAFVLLVAAYLPGSHIKATLRHPMLAGTALWAFAHLLANGTLADLLLFGGFLAWSATDFVSARRREPTSRITRPALKVDATAVLLGIVAWAIFARFLHGPLIGVPPFV</sequence>
<feature type="transmembrane region" description="Helical" evidence="5">
    <location>
        <begin position="43"/>
        <end position="62"/>
    </location>
</feature>
<keyword evidence="2 5" id="KW-0812">Transmembrane</keyword>
<evidence type="ECO:0000256" key="4">
    <source>
        <dbReference type="ARBA" id="ARBA00023136"/>
    </source>
</evidence>
<evidence type="ECO:0000259" key="6">
    <source>
        <dbReference type="Pfam" id="PF07298"/>
    </source>
</evidence>
<keyword evidence="4 5" id="KW-0472">Membrane</keyword>
<evidence type="ECO:0000256" key="2">
    <source>
        <dbReference type="ARBA" id="ARBA00022692"/>
    </source>
</evidence>
<keyword evidence="8" id="KW-1185">Reference proteome</keyword>
<evidence type="ECO:0000313" key="8">
    <source>
        <dbReference type="Proteomes" id="UP000002588"/>
    </source>
</evidence>